<dbReference type="EMBL" id="JAGGMV010000006">
    <property type="protein sequence ID" value="MBP2202116.1"/>
    <property type="molecule type" value="Genomic_DNA"/>
</dbReference>
<protein>
    <submittedName>
        <fullName evidence="1">Uncharacterized protein</fullName>
    </submittedName>
</protein>
<dbReference type="SUPFAM" id="SSF46785">
    <property type="entry name" value="Winged helix' DNA-binding domain"/>
    <property type="match status" value="1"/>
</dbReference>
<reference evidence="1" key="1">
    <citation type="submission" date="2021-03" db="EMBL/GenBank/DDBJ databases">
        <title>Genomic Encyclopedia of Type Strains, Phase IV (KMG-V): Genome sequencing to study the core and pangenomes of soil and plant-associated prokaryotes.</title>
        <authorList>
            <person name="Whitman W."/>
        </authorList>
    </citation>
    <scope>NUCLEOTIDE SEQUENCE</scope>
    <source>
        <strain evidence="1">C4</strain>
    </source>
</reference>
<organism evidence="1 2">
    <name type="scientific">Methanococcus voltae</name>
    <dbReference type="NCBI Taxonomy" id="2188"/>
    <lineage>
        <taxon>Archaea</taxon>
        <taxon>Methanobacteriati</taxon>
        <taxon>Methanobacteriota</taxon>
        <taxon>Methanomada group</taxon>
        <taxon>Methanococci</taxon>
        <taxon>Methanococcales</taxon>
        <taxon>Methanococcaceae</taxon>
        <taxon>Methanococcus</taxon>
    </lineage>
</organism>
<sequence length="165" mass="19748">MDIKTSIDKKINTKQRYILIKYLMNHKNSSISKIHGVTKLSKGFVCQYLCLLNSFGVVYYNMENKTKVYNINNKYIDILEDIISKKQHKYELNIKNKDYNINNKNINSFIENTDKYGSKTYKIHFKKYLNDYEIYELPGDEYWCITCQSKNCEHILELKLLLNEK</sequence>
<comment type="caution">
    <text evidence="1">The sequence shown here is derived from an EMBL/GenBank/DDBJ whole genome shotgun (WGS) entry which is preliminary data.</text>
</comment>
<evidence type="ECO:0000313" key="2">
    <source>
        <dbReference type="Proteomes" id="UP000740329"/>
    </source>
</evidence>
<accession>A0A8J7RNF3</accession>
<name>A0A8J7RNF3_METVO</name>
<proteinExistence type="predicted"/>
<dbReference type="AlphaFoldDB" id="A0A8J7RNF3"/>
<dbReference type="InterPro" id="IPR036390">
    <property type="entry name" value="WH_DNA-bd_sf"/>
</dbReference>
<gene>
    <name evidence="1" type="ORF">J3E07_001557</name>
</gene>
<evidence type="ECO:0000313" key="1">
    <source>
        <dbReference type="EMBL" id="MBP2202116.1"/>
    </source>
</evidence>
<dbReference type="Proteomes" id="UP000740329">
    <property type="component" value="Unassembled WGS sequence"/>
</dbReference>
<dbReference type="RefSeq" id="WP_209591636.1">
    <property type="nucleotide sequence ID" value="NZ_JAGGMV010000006.1"/>
</dbReference>